<dbReference type="Proteomes" id="UP000466966">
    <property type="component" value="Unassembled WGS sequence"/>
</dbReference>
<keyword evidence="1" id="KW-1133">Transmembrane helix</keyword>
<comment type="caution">
    <text evidence="2">The sequence shown here is derived from an EMBL/GenBank/DDBJ whole genome shotgun (WGS) entry which is preliminary data.</text>
</comment>
<protein>
    <recommendedName>
        <fullName evidence="4">DUF2306 domain-containing protein</fullName>
    </recommendedName>
</protein>
<evidence type="ECO:0000256" key="1">
    <source>
        <dbReference type="SAM" id="Phobius"/>
    </source>
</evidence>
<dbReference type="EMBL" id="WTYV01000009">
    <property type="protein sequence ID" value="MXO73389.1"/>
    <property type="molecule type" value="Genomic_DNA"/>
</dbReference>
<feature type="transmembrane region" description="Helical" evidence="1">
    <location>
        <begin position="149"/>
        <end position="167"/>
    </location>
</feature>
<name>A0A844Z0Q5_9SPHN</name>
<dbReference type="RefSeq" id="WP_160773311.1">
    <property type="nucleotide sequence ID" value="NZ_WTYV01000009.1"/>
</dbReference>
<sequence>MTDTPRRFRPTFFFWLVLAMCFFVFAGFGIHSAIPALRGDFPPAPPIVHLHGLVFISWMLLLLVQTGLVSAGNVKLHRSLGMWGVAHAAAIMLMGLSMQLIASNKGWAAGRPGGTDGLYLGLLAFAGFTWMFTVAIRHRARAPQVHKRMVMYAMLPVIPPGVNRFWANALGLDDPVPAFWLYLTLWTMAAALLWQEKRATGAINRWSIAGAAWIFVQGAVQETVVGSAWFESLSGAILGLVHYR</sequence>
<feature type="transmembrane region" description="Helical" evidence="1">
    <location>
        <begin position="12"/>
        <end position="34"/>
    </location>
</feature>
<gene>
    <name evidence="2" type="ORF">GRI99_17330</name>
</gene>
<feature type="transmembrane region" description="Helical" evidence="1">
    <location>
        <begin position="117"/>
        <end position="137"/>
    </location>
</feature>
<evidence type="ECO:0000313" key="3">
    <source>
        <dbReference type="Proteomes" id="UP000466966"/>
    </source>
</evidence>
<keyword evidence="3" id="KW-1185">Reference proteome</keyword>
<feature type="transmembrane region" description="Helical" evidence="1">
    <location>
        <begin position="179"/>
        <end position="195"/>
    </location>
</feature>
<feature type="transmembrane region" description="Helical" evidence="1">
    <location>
        <begin position="80"/>
        <end position="102"/>
    </location>
</feature>
<keyword evidence="1" id="KW-0812">Transmembrane</keyword>
<keyword evidence="1" id="KW-0472">Membrane</keyword>
<feature type="transmembrane region" description="Helical" evidence="1">
    <location>
        <begin position="46"/>
        <end position="68"/>
    </location>
</feature>
<evidence type="ECO:0000313" key="2">
    <source>
        <dbReference type="EMBL" id="MXO73389.1"/>
    </source>
</evidence>
<reference evidence="2 3" key="1">
    <citation type="submission" date="2019-12" db="EMBL/GenBank/DDBJ databases">
        <title>Genomic-based taxomic classification of the family Erythrobacteraceae.</title>
        <authorList>
            <person name="Xu L."/>
        </authorList>
    </citation>
    <scope>NUCLEOTIDE SEQUENCE [LARGE SCALE GENOMIC DNA]</scope>
    <source>
        <strain evidence="2 3">M0322</strain>
    </source>
</reference>
<accession>A0A844Z0Q5</accession>
<organism evidence="2 3">
    <name type="scientific">Alteraurantiacibacter buctensis</name>
    <dbReference type="NCBI Taxonomy" id="1503981"/>
    <lineage>
        <taxon>Bacteria</taxon>
        <taxon>Pseudomonadati</taxon>
        <taxon>Pseudomonadota</taxon>
        <taxon>Alphaproteobacteria</taxon>
        <taxon>Sphingomonadales</taxon>
        <taxon>Erythrobacteraceae</taxon>
        <taxon>Alteraurantiacibacter</taxon>
    </lineage>
</organism>
<dbReference type="AlphaFoldDB" id="A0A844Z0Q5"/>
<proteinExistence type="predicted"/>
<evidence type="ECO:0008006" key="4">
    <source>
        <dbReference type="Google" id="ProtNLM"/>
    </source>
</evidence>
<dbReference type="OrthoDB" id="648493at2"/>